<dbReference type="InterPro" id="IPR002347">
    <property type="entry name" value="SDR_fam"/>
</dbReference>
<dbReference type="OrthoDB" id="191139at2759"/>
<protein>
    <submittedName>
        <fullName evidence="2">NAD(P)-binding protein</fullName>
    </submittedName>
</protein>
<accession>A0A164N9W3</accession>
<dbReference type="Gene3D" id="3.40.50.720">
    <property type="entry name" value="NAD(P)-binding Rossmann-like Domain"/>
    <property type="match status" value="1"/>
</dbReference>
<sequence length="352" mass="39126">MSSWDVRWLQFLISCSSQHRNTEYIDMGALFSRRFNPRDDLPDLHGKVIIVTGGSAGIGKYTALHLARRGAKVYLAARNEAKTLNAIKDLEFEGLGPGNGTLQYIQLNLSDPRSAKRSAEEFLQRESRLDVLINNAGFLEQQYAKTEDGLGESILANYLSPFLYTKTLIPLLEKTAQMPGTDVRIVNVSSGAHSVVPRKDAVYNSREALNIRFSDNRMGNLRRYGYAKLANILHVNELQRRFDQEHTPIICLSLHPGTVSTPGGQELLKKMLPFGNFGKVLGRWLLKSQEDGAITSAFAAAASQVRTHADQYKAAYLIPYAKFGKKSKAANDPQKALDLWITSEGILEDLGL</sequence>
<dbReference type="SUPFAM" id="SSF51735">
    <property type="entry name" value="NAD(P)-binding Rossmann-fold domains"/>
    <property type="match status" value="1"/>
</dbReference>
<dbReference type="GO" id="GO:0016491">
    <property type="term" value="F:oxidoreductase activity"/>
    <property type="evidence" value="ECO:0007669"/>
    <property type="project" value="UniProtKB-KW"/>
</dbReference>
<gene>
    <name evidence="2" type="ORF">SISNIDRAFT_490956</name>
</gene>
<dbReference type="Pfam" id="PF00106">
    <property type="entry name" value="adh_short"/>
    <property type="match status" value="1"/>
</dbReference>
<dbReference type="STRING" id="1314777.A0A164N9W3"/>
<dbReference type="PRINTS" id="PR00081">
    <property type="entry name" value="GDHRDH"/>
</dbReference>
<reference evidence="2 3" key="1">
    <citation type="journal article" date="2016" name="Mol. Biol. Evol.">
        <title>Comparative Genomics of Early-Diverging Mushroom-Forming Fungi Provides Insights into the Origins of Lignocellulose Decay Capabilities.</title>
        <authorList>
            <person name="Nagy L.G."/>
            <person name="Riley R."/>
            <person name="Tritt A."/>
            <person name="Adam C."/>
            <person name="Daum C."/>
            <person name="Floudas D."/>
            <person name="Sun H."/>
            <person name="Yadav J.S."/>
            <person name="Pangilinan J."/>
            <person name="Larsson K.H."/>
            <person name="Matsuura K."/>
            <person name="Barry K."/>
            <person name="Labutti K."/>
            <person name="Kuo R."/>
            <person name="Ohm R.A."/>
            <person name="Bhattacharya S.S."/>
            <person name="Shirouzu T."/>
            <person name="Yoshinaga Y."/>
            <person name="Martin F.M."/>
            <person name="Grigoriev I.V."/>
            <person name="Hibbett D.S."/>
        </authorList>
    </citation>
    <scope>NUCLEOTIDE SEQUENCE [LARGE SCALE GENOMIC DNA]</scope>
    <source>
        <strain evidence="2 3">HHB9708</strain>
    </source>
</reference>
<dbReference type="Proteomes" id="UP000076722">
    <property type="component" value="Unassembled WGS sequence"/>
</dbReference>
<dbReference type="InterPro" id="IPR036291">
    <property type="entry name" value="NAD(P)-bd_dom_sf"/>
</dbReference>
<keyword evidence="1" id="KW-0560">Oxidoreductase</keyword>
<dbReference type="PANTHER" id="PTHR43157">
    <property type="entry name" value="PHOSPHATIDYLINOSITOL-GLYCAN BIOSYNTHESIS CLASS F PROTEIN-RELATED"/>
    <property type="match status" value="1"/>
</dbReference>
<name>A0A164N9W3_9AGAM</name>
<dbReference type="PANTHER" id="PTHR43157:SF31">
    <property type="entry name" value="PHOSPHATIDYLINOSITOL-GLYCAN BIOSYNTHESIS CLASS F PROTEIN"/>
    <property type="match status" value="1"/>
</dbReference>
<dbReference type="AlphaFoldDB" id="A0A164N9W3"/>
<dbReference type="EMBL" id="KV419448">
    <property type="protein sequence ID" value="KZS87493.1"/>
    <property type="molecule type" value="Genomic_DNA"/>
</dbReference>
<proteinExistence type="predicted"/>
<evidence type="ECO:0000256" key="1">
    <source>
        <dbReference type="ARBA" id="ARBA00023002"/>
    </source>
</evidence>
<organism evidence="2 3">
    <name type="scientific">Sistotremastrum niveocremeum HHB9708</name>
    <dbReference type="NCBI Taxonomy" id="1314777"/>
    <lineage>
        <taxon>Eukaryota</taxon>
        <taxon>Fungi</taxon>
        <taxon>Dikarya</taxon>
        <taxon>Basidiomycota</taxon>
        <taxon>Agaricomycotina</taxon>
        <taxon>Agaricomycetes</taxon>
        <taxon>Sistotremastrales</taxon>
        <taxon>Sistotremastraceae</taxon>
        <taxon>Sertulicium</taxon>
        <taxon>Sertulicium niveocremeum</taxon>
    </lineage>
</organism>
<keyword evidence="3" id="KW-1185">Reference proteome</keyword>
<evidence type="ECO:0000313" key="2">
    <source>
        <dbReference type="EMBL" id="KZS87493.1"/>
    </source>
</evidence>
<evidence type="ECO:0000313" key="3">
    <source>
        <dbReference type="Proteomes" id="UP000076722"/>
    </source>
</evidence>